<gene>
    <name evidence="3" type="ORF">C7474_0542</name>
</gene>
<dbReference type="CDD" id="cd00586">
    <property type="entry name" value="4HBT"/>
    <property type="match status" value="1"/>
</dbReference>
<evidence type="ECO:0000313" key="3">
    <source>
        <dbReference type="EMBL" id="RLK52592.1"/>
    </source>
</evidence>
<dbReference type="PANTHER" id="PTHR31793:SF27">
    <property type="entry name" value="NOVEL THIOESTERASE SUPERFAMILY DOMAIN AND SAPOSIN A-TYPE DOMAIN CONTAINING PROTEIN (0610012H03RIK)"/>
    <property type="match status" value="1"/>
</dbReference>
<protein>
    <submittedName>
        <fullName evidence="3">Acyl-CoA thioester hydrolase</fullName>
    </submittedName>
</protein>
<accession>A0A498CA64</accession>
<proteinExistence type="inferred from homology"/>
<sequence length="142" mass="15029">MTDYRVRVPFGTRWNDNDQYGHLNNTVYYEAMDTAVNAWMIRAGGLDPHGGGPIGLCAASACEFHASTGFPAALEVGIAVERLGTTSITWDLGILVAGDEGPIATGRFTHVFVDAGTRRPTPLPASLRTAVARDLAVAAAAR</sequence>
<dbReference type="EMBL" id="RCDB01000001">
    <property type="protein sequence ID" value="RLK52592.1"/>
    <property type="molecule type" value="Genomic_DNA"/>
</dbReference>
<name>A0A498CA64_9MICO</name>
<dbReference type="AlphaFoldDB" id="A0A498CA64"/>
<dbReference type="PANTHER" id="PTHR31793">
    <property type="entry name" value="4-HYDROXYBENZOYL-COA THIOESTERASE FAMILY MEMBER"/>
    <property type="match status" value="1"/>
</dbReference>
<reference evidence="3 4" key="1">
    <citation type="journal article" date="2015" name="Stand. Genomic Sci.">
        <title>Genomic Encyclopedia of Bacterial and Archaeal Type Strains, Phase III: the genomes of soil and plant-associated and newly described type strains.</title>
        <authorList>
            <person name="Whitman W.B."/>
            <person name="Woyke T."/>
            <person name="Klenk H.P."/>
            <person name="Zhou Y."/>
            <person name="Lilburn T.G."/>
            <person name="Beck B.J."/>
            <person name="De Vos P."/>
            <person name="Vandamme P."/>
            <person name="Eisen J.A."/>
            <person name="Garrity G."/>
            <person name="Hugenholtz P."/>
            <person name="Kyrpides N.C."/>
        </authorList>
    </citation>
    <scope>NUCLEOTIDE SEQUENCE [LARGE SCALE GENOMIC DNA]</scope>
    <source>
        <strain evidence="3 4">S2T63</strain>
    </source>
</reference>
<dbReference type="RefSeq" id="WP_121057408.1">
    <property type="nucleotide sequence ID" value="NZ_RCDB01000001.1"/>
</dbReference>
<dbReference type="Pfam" id="PF13279">
    <property type="entry name" value="4HBT_2"/>
    <property type="match status" value="1"/>
</dbReference>
<dbReference type="Proteomes" id="UP000273158">
    <property type="component" value="Unassembled WGS sequence"/>
</dbReference>
<dbReference type="Gene3D" id="3.10.129.10">
    <property type="entry name" value="Hotdog Thioesterase"/>
    <property type="match status" value="1"/>
</dbReference>
<comment type="caution">
    <text evidence="3">The sequence shown here is derived from an EMBL/GenBank/DDBJ whole genome shotgun (WGS) entry which is preliminary data.</text>
</comment>
<dbReference type="OrthoDB" id="9799036at2"/>
<evidence type="ECO:0000256" key="2">
    <source>
        <dbReference type="ARBA" id="ARBA00022801"/>
    </source>
</evidence>
<organism evidence="3 4">
    <name type="scientific">Microbacterium telephonicum</name>
    <dbReference type="NCBI Taxonomy" id="1714841"/>
    <lineage>
        <taxon>Bacteria</taxon>
        <taxon>Bacillati</taxon>
        <taxon>Actinomycetota</taxon>
        <taxon>Actinomycetes</taxon>
        <taxon>Micrococcales</taxon>
        <taxon>Microbacteriaceae</taxon>
        <taxon>Microbacterium</taxon>
    </lineage>
</organism>
<dbReference type="InterPro" id="IPR029069">
    <property type="entry name" value="HotDog_dom_sf"/>
</dbReference>
<comment type="similarity">
    <text evidence="1">Belongs to the 4-hydroxybenzoyl-CoA thioesterase family.</text>
</comment>
<keyword evidence="4" id="KW-1185">Reference proteome</keyword>
<evidence type="ECO:0000313" key="4">
    <source>
        <dbReference type="Proteomes" id="UP000273158"/>
    </source>
</evidence>
<keyword evidence="2 3" id="KW-0378">Hydrolase</keyword>
<dbReference type="InterPro" id="IPR050563">
    <property type="entry name" value="4-hydroxybenzoyl-CoA_TE"/>
</dbReference>
<evidence type="ECO:0000256" key="1">
    <source>
        <dbReference type="ARBA" id="ARBA00005953"/>
    </source>
</evidence>
<dbReference type="GO" id="GO:0047617">
    <property type="term" value="F:fatty acyl-CoA hydrolase activity"/>
    <property type="evidence" value="ECO:0007669"/>
    <property type="project" value="TreeGrafter"/>
</dbReference>
<dbReference type="SUPFAM" id="SSF54637">
    <property type="entry name" value="Thioesterase/thiol ester dehydrase-isomerase"/>
    <property type="match status" value="1"/>
</dbReference>